<evidence type="ECO:0000256" key="4">
    <source>
        <dbReference type="ARBA" id="ARBA00023242"/>
    </source>
</evidence>
<feature type="domain" description="WDHD1/CFT4 helical bundle" evidence="7">
    <location>
        <begin position="167"/>
        <end position="265"/>
    </location>
</feature>
<dbReference type="GO" id="GO:0043596">
    <property type="term" value="C:nuclear replication fork"/>
    <property type="evidence" value="ECO:0007669"/>
    <property type="project" value="TreeGrafter"/>
</dbReference>
<dbReference type="AlphaFoldDB" id="A0AAN8Z1H6"/>
<dbReference type="GO" id="GO:0006261">
    <property type="term" value="P:DNA-templated DNA replication"/>
    <property type="evidence" value="ECO:0007669"/>
    <property type="project" value="TreeGrafter"/>
</dbReference>
<dbReference type="PANTHER" id="PTHR19932:SF10">
    <property type="entry name" value="WD REPEAT AND HMG-BOX DNA-BINDING PROTEIN 1"/>
    <property type="match status" value="1"/>
</dbReference>
<organism evidence="8 9">
    <name type="scientific">Dillenia turbinata</name>
    <dbReference type="NCBI Taxonomy" id="194707"/>
    <lineage>
        <taxon>Eukaryota</taxon>
        <taxon>Viridiplantae</taxon>
        <taxon>Streptophyta</taxon>
        <taxon>Embryophyta</taxon>
        <taxon>Tracheophyta</taxon>
        <taxon>Spermatophyta</taxon>
        <taxon>Magnoliopsida</taxon>
        <taxon>eudicotyledons</taxon>
        <taxon>Gunneridae</taxon>
        <taxon>Pentapetalae</taxon>
        <taxon>Dilleniales</taxon>
        <taxon>Dilleniaceae</taxon>
        <taxon>Dillenia</taxon>
    </lineage>
</organism>
<comment type="caution">
    <text evidence="8">The sequence shown here is derived from an EMBL/GenBank/DDBJ whole genome shotgun (WGS) entry which is preliminary data.</text>
</comment>
<dbReference type="GO" id="GO:0006281">
    <property type="term" value="P:DNA repair"/>
    <property type="evidence" value="ECO:0007669"/>
    <property type="project" value="TreeGrafter"/>
</dbReference>
<evidence type="ECO:0000259" key="7">
    <source>
        <dbReference type="Pfam" id="PF20946"/>
    </source>
</evidence>
<feature type="domain" description="WDHD1/CFT4 second beta-propeller" evidence="6">
    <location>
        <begin position="7"/>
        <end position="157"/>
    </location>
</feature>
<evidence type="ECO:0000313" key="8">
    <source>
        <dbReference type="EMBL" id="KAK6921076.1"/>
    </source>
</evidence>
<name>A0AAN8Z1H6_9MAGN</name>
<dbReference type="InterPro" id="IPR048591">
    <property type="entry name" value="WDHD1/CFT4_hel"/>
</dbReference>
<comment type="subcellular location">
    <subcellularLocation>
        <location evidence="1">Nucleus</location>
    </subcellularLocation>
</comment>
<accession>A0AAN8Z1H6</accession>
<dbReference type="GO" id="GO:0000278">
    <property type="term" value="P:mitotic cell cycle"/>
    <property type="evidence" value="ECO:0007669"/>
    <property type="project" value="TreeGrafter"/>
</dbReference>
<evidence type="ECO:0000259" key="6">
    <source>
        <dbReference type="Pfam" id="PF12341"/>
    </source>
</evidence>
<evidence type="ECO:0000256" key="5">
    <source>
        <dbReference type="SAM" id="MobiDB-lite"/>
    </source>
</evidence>
<dbReference type="Pfam" id="PF12341">
    <property type="entry name" value="Mcl1_mid"/>
    <property type="match status" value="1"/>
</dbReference>
<dbReference type="PANTHER" id="PTHR19932">
    <property type="entry name" value="WD REPEAT AND HMG-BOX DNA BINDING PROTEIN"/>
    <property type="match status" value="1"/>
</dbReference>
<feature type="compositionally biased region" description="Basic and acidic residues" evidence="5">
    <location>
        <begin position="352"/>
        <end position="377"/>
    </location>
</feature>
<keyword evidence="4" id="KW-0539">Nucleus</keyword>
<gene>
    <name evidence="8" type="ORF">RJ641_014754</name>
</gene>
<keyword evidence="3" id="KW-0677">Repeat</keyword>
<proteinExistence type="predicted"/>
<keyword evidence="9" id="KW-1185">Reference proteome</keyword>
<feature type="region of interest" description="Disordered" evidence="5">
    <location>
        <begin position="301"/>
        <end position="416"/>
    </location>
</feature>
<sequence>MGTMRKVQRHILSLDGPVVTASGFNDEIAIVTHASHSLPSNDQMLEYRVLNIRYGTQTLRGHLPLTPGSSLMWFGFSEEGRLSSYDSKGVLRVFTEQFGGSWLPLFSASKEKKSEENYWVVGLNASKLICVVCSSPETFRQVTPKPVLTLLDLTFPVASSDLGAETLENEFILVNMHISQMEVVAAAGQDTTALDDQAFSLEAALDRCILRLIAACCNADKLARATELVKLLSMQKSVKGAIKLATALKLPNLPERFNSILEERLLNESKPVIAQPAVTFNGNEPAAVHLAADSKPEASDTANALVNKPSTTTTATTTTQSCKTPEPVTPLSAPKLSAPIFIKKKSQQGPKISKEAPMADKKMEEVKDRGDQKEVVEKTPPGVRPTNPFAKSASNREKTSLLDSIKKMKNEHTSKT</sequence>
<feature type="compositionally biased region" description="Polar residues" evidence="5">
    <location>
        <begin position="301"/>
        <end position="310"/>
    </location>
</feature>
<evidence type="ECO:0000256" key="2">
    <source>
        <dbReference type="ARBA" id="ARBA00022574"/>
    </source>
</evidence>
<reference evidence="8 9" key="1">
    <citation type="submission" date="2023-12" db="EMBL/GenBank/DDBJ databases">
        <title>A high-quality genome assembly for Dillenia turbinata (Dilleniales).</title>
        <authorList>
            <person name="Chanderbali A."/>
        </authorList>
    </citation>
    <scope>NUCLEOTIDE SEQUENCE [LARGE SCALE GENOMIC DNA]</scope>
    <source>
        <strain evidence="8">LSX21</strain>
        <tissue evidence="8">Leaf</tissue>
    </source>
</reference>
<dbReference type="EMBL" id="JBAMMX010000020">
    <property type="protein sequence ID" value="KAK6921076.1"/>
    <property type="molecule type" value="Genomic_DNA"/>
</dbReference>
<dbReference type="GO" id="GO:0003682">
    <property type="term" value="F:chromatin binding"/>
    <property type="evidence" value="ECO:0007669"/>
    <property type="project" value="TreeGrafter"/>
</dbReference>
<dbReference type="InterPro" id="IPR022100">
    <property type="entry name" value="WDHD1/CFT4_beta-prop_2nd"/>
</dbReference>
<keyword evidence="2" id="KW-0853">WD repeat</keyword>
<feature type="compositionally biased region" description="Basic and acidic residues" evidence="5">
    <location>
        <begin position="394"/>
        <end position="416"/>
    </location>
</feature>
<evidence type="ECO:0000313" key="9">
    <source>
        <dbReference type="Proteomes" id="UP001370490"/>
    </source>
</evidence>
<protein>
    <submittedName>
        <fullName evidence="8">Minichromosome loss protein Mcl1, middle region</fullName>
    </submittedName>
</protein>
<dbReference type="Pfam" id="PF20946">
    <property type="entry name" value="Ctf4_C"/>
    <property type="match status" value="1"/>
</dbReference>
<dbReference type="Proteomes" id="UP001370490">
    <property type="component" value="Unassembled WGS sequence"/>
</dbReference>
<evidence type="ECO:0000256" key="1">
    <source>
        <dbReference type="ARBA" id="ARBA00004123"/>
    </source>
</evidence>
<evidence type="ECO:0000256" key="3">
    <source>
        <dbReference type="ARBA" id="ARBA00022737"/>
    </source>
</evidence>